<dbReference type="AlphaFoldDB" id="A0A0M0JPN2"/>
<comment type="caution">
    <text evidence="2">The sequence shown here is derived from an EMBL/GenBank/DDBJ whole genome shotgun (WGS) entry which is preliminary data.</text>
</comment>
<dbReference type="InterPro" id="IPR043750">
    <property type="entry name" value="DUF5695"/>
</dbReference>
<dbReference type="Proteomes" id="UP000037460">
    <property type="component" value="Unassembled WGS sequence"/>
</dbReference>
<evidence type="ECO:0000313" key="2">
    <source>
        <dbReference type="EMBL" id="KOO28223.1"/>
    </source>
</evidence>
<accession>A0A0M0JPN2</accession>
<feature type="region of interest" description="Disordered" evidence="1">
    <location>
        <begin position="40"/>
        <end position="73"/>
    </location>
</feature>
<dbReference type="EMBL" id="JWZX01002601">
    <property type="protein sequence ID" value="KOO28223.1"/>
    <property type="molecule type" value="Genomic_DNA"/>
</dbReference>
<gene>
    <name evidence="2" type="ORF">Ctob_014282</name>
</gene>
<name>A0A0M0JPN2_9EUKA</name>
<proteinExistence type="predicted"/>
<sequence length="1248" mass="134479">MPRSPSYDDLAYAPVGHPSLTLNYDYLSSLRRGLEKAGAYRAADAVPAPPRPQPTGGRRPPLLLKPQTTGDSATWTTKKDVSTYCSGSEYKGDLGPKASDDACLTAAKADGGIDYAVWRGDGDGHCYTCDLSDRGDPSTWKMDSQPGAVSFVADHVTPPLPPPPPSGPAPCSKFTLASGLIVGLRCGSGAIQLLSHIHEGNFSYVPPLMNVYPQREHRDQPGAHHIGDLTLRLQPASRASDPSDVSFVSSALGGVSTPVTVLSPSSPLWPKHGANRVLQAADVTPTLLAPGQLDVRHPLRGNLSVVRSWEEAADEPGGLVMRITLSVPLNATGGGVAIQGFGLSLVSDNTFGGLDTSQVASMLSFMDPHVGRDHSWHTHTRADGTASLLITPYVDAEKGSGHSSGCPMEAYRPILEDAAWTQAGTYEWSVHTGAWAKEWAMNTQAPLKSFQGDPAVWPDPKSVWPSWYRTETVNLPDPSSSRQWHAPTSLILAPGQSKTYALRFTLTSSGPASRDAALLAAGRVVFHGVPGYVLSREMTGARLVLELPTGLSLSSVNSSAPHLLSTFTPRRPNASDPSVLSIPLIVPGSTSSSRRARLTLVFSDGSVGTVHYLITPAPSLREHVGGYGSFMSTTAWLPANDTSDPFGRGASPVVWDREDKVHVMEDARPFAVGLSDDAGGGNALGLATANMYAPNSYQLARIDEYIHSTLLGKKDPSTHPNLANRTFSLQDPTSLRIRMTVFYFFYTPDYTTALQHDFRGAPQYYKELGKCTIAPSWCAFNAVSNETKPDWHPADYRQYNFPHQIASYYSLYLAARELDRLPSTTLTQPYSWYLEMAAKTLLSLGCCSVEPSTSRKQCVCYPTVGLMDGTVFREVLIALKEEATAAADEAVREPSTSSPDWSGYVSLVDYMMRLRVFGGEGAGSNVPWVNQNAPYGSEFNWDTTGQEEVGVWGAYYNASNASLGELSLRAVNSILAYMPSTPNFAYHGSAAGWGDFSNNGKWMIEGGWEREGGHYRAGLNSIPLIERYRSHPDELYLLEVAMGGITGVLGNIDATGAPSMAFHLYPFVLAYDPRSGDHGLGFFGHALNVGAYVVRHPRLGTLCYLCDLAMSTAGPAAIEVDEAYTVTLHDSFRRRVYLAEIGLWLVLRTGQQIESVAVSSASLNEGQLVLTLVPTPEGWLSSTIRIQLDTPALATGRRTASGFAVRGGKLVRGAWELPMPTSEGAPTSVPVTISWKEAGERLDIVESG</sequence>
<protein>
    <submittedName>
        <fullName evidence="2">Uncharacterized protein</fullName>
    </submittedName>
</protein>
<dbReference type="Pfam" id="PF18951">
    <property type="entry name" value="DUF5695"/>
    <property type="match status" value="3"/>
</dbReference>
<organism evidence="2 3">
    <name type="scientific">Chrysochromulina tobinii</name>
    <dbReference type="NCBI Taxonomy" id="1460289"/>
    <lineage>
        <taxon>Eukaryota</taxon>
        <taxon>Haptista</taxon>
        <taxon>Haptophyta</taxon>
        <taxon>Prymnesiophyceae</taxon>
        <taxon>Prymnesiales</taxon>
        <taxon>Chrysochromulinaceae</taxon>
        <taxon>Chrysochromulina</taxon>
    </lineage>
</organism>
<reference evidence="3" key="1">
    <citation type="journal article" date="2015" name="PLoS Genet.">
        <title>Genome Sequence and Transcriptome Analyses of Chrysochromulina tobin: Metabolic Tools for Enhanced Algal Fitness in the Prominent Order Prymnesiales (Haptophyceae).</title>
        <authorList>
            <person name="Hovde B.T."/>
            <person name="Deodato C.R."/>
            <person name="Hunsperger H.M."/>
            <person name="Ryken S.A."/>
            <person name="Yost W."/>
            <person name="Jha R.K."/>
            <person name="Patterson J."/>
            <person name="Monnat R.J. Jr."/>
            <person name="Barlow S.B."/>
            <person name="Starkenburg S.R."/>
            <person name="Cattolico R.A."/>
        </authorList>
    </citation>
    <scope>NUCLEOTIDE SEQUENCE</scope>
    <source>
        <strain evidence="3">CCMP291</strain>
    </source>
</reference>
<keyword evidence="3" id="KW-1185">Reference proteome</keyword>
<evidence type="ECO:0000313" key="3">
    <source>
        <dbReference type="Proteomes" id="UP000037460"/>
    </source>
</evidence>
<evidence type="ECO:0000256" key="1">
    <source>
        <dbReference type="SAM" id="MobiDB-lite"/>
    </source>
</evidence>
<dbReference type="OrthoDB" id="2730619at2759"/>